<protein>
    <submittedName>
        <fullName evidence="2">Uncharacterized protein</fullName>
    </submittedName>
</protein>
<reference evidence="3" key="2">
    <citation type="submission" date="2015-01" db="EMBL/GenBank/DDBJ databases">
        <title>Evolutionary Origins and Diversification of the Mycorrhizal Mutualists.</title>
        <authorList>
            <consortium name="DOE Joint Genome Institute"/>
            <consortium name="Mycorrhizal Genomics Consortium"/>
            <person name="Kohler A."/>
            <person name="Kuo A."/>
            <person name="Nagy L.G."/>
            <person name="Floudas D."/>
            <person name="Copeland A."/>
            <person name="Barry K.W."/>
            <person name="Cichocki N."/>
            <person name="Veneault-Fourrey C."/>
            <person name="LaButti K."/>
            <person name="Lindquist E.A."/>
            <person name="Lipzen A."/>
            <person name="Lundell T."/>
            <person name="Morin E."/>
            <person name="Murat C."/>
            <person name="Riley R."/>
            <person name="Ohm R."/>
            <person name="Sun H."/>
            <person name="Tunlid A."/>
            <person name="Henrissat B."/>
            <person name="Grigoriev I.V."/>
            <person name="Hibbett D.S."/>
            <person name="Martin F."/>
        </authorList>
    </citation>
    <scope>NUCLEOTIDE SEQUENCE [LARGE SCALE GENOMIC DNA]</scope>
    <source>
        <strain evidence="3">MUT 4182</strain>
    </source>
</reference>
<organism evidence="2 3">
    <name type="scientific">Tulasnella calospora MUT 4182</name>
    <dbReference type="NCBI Taxonomy" id="1051891"/>
    <lineage>
        <taxon>Eukaryota</taxon>
        <taxon>Fungi</taxon>
        <taxon>Dikarya</taxon>
        <taxon>Basidiomycota</taxon>
        <taxon>Agaricomycotina</taxon>
        <taxon>Agaricomycetes</taxon>
        <taxon>Cantharellales</taxon>
        <taxon>Tulasnellaceae</taxon>
        <taxon>Tulasnella</taxon>
    </lineage>
</organism>
<dbReference type="Proteomes" id="UP000054248">
    <property type="component" value="Unassembled WGS sequence"/>
</dbReference>
<dbReference type="AlphaFoldDB" id="A0A0C3L632"/>
<sequence>MSPEQDKPGAALPWIPGFNKKWEQIQKGSGLEKQAKRASLLLSDVTDMSSSILGSLSSVLLSPTPSGNAPSPKLEITTLAPVSRSAKPRPASMYSPRMAAPAFNAVKTSPSSSTTRSLLDEDDDDSPNFGSLSKPILPSGGPVATRPTTATNTTPSTAQQAKKAMEPADADDDWNW</sequence>
<keyword evidence="3" id="KW-1185">Reference proteome</keyword>
<evidence type="ECO:0000313" key="2">
    <source>
        <dbReference type="EMBL" id="KIO29303.1"/>
    </source>
</evidence>
<accession>A0A0C3L632</accession>
<evidence type="ECO:0000256" key="1">
    <source>
        <dbReference type="SAM" id="MobiDB-lite"/>
    </source>
</evidence>
<name>A0A0C3L632_9AGAM</name>
<evidence type="ECO:0000313" key="3">
    <source>
        <dbReference type="Proteomes" id="UP000054248"/>
    </source>
</evidence>
<feature type="compositionally biased region" description="Low complexity" evidence="1">
    <location>
        <begin position="142"/>
        <end position="158"/>
    </location>
</feature>
<dbReference type="HOGENOM" id="CLU_1526295_0_0_1"/>
<dbReference type="OrthoDB" id="3204900at2759"/>
<feature type="compositionally biased region" description="Low complexity" evidence="1">
    <location>
        <begin position="108"/>
        <end position="117"/>
    </location>
</feature>
<feature type="region of interest" description="Disordered" evidence="1">
    <location>
        <begin position="58"/>
        <end position="176"/>
    </location>
</feature>
<reference evidence="2 3" key="1">
    <citation type="submission" date="2014-04" db="EMBL/GenBank/DDBJ databases">
        <authorList>
            <consortium name="DOE Joint Genome Institute"/>
            <person name="Kuo A."/>
            <person name="Girlanda M."/>
            <person name="Perotto S."/>
            <person name="Kohler A."/>
            <person name="Nagy L.G."/>
            <person name="Floudas D."/>
            <person name="Copeland A."/>
            <person name="Barry K.W."/>
            <person name="Cichocki N."/>
            <person name="Veneault-Fourrey C."/>
            <person name="LaButti K."/>
            <person name="Lindquist E.A."/>
            <person name="Lipzen A."/>
            <person name="Lundell T."/>
            <person name="Morin E."/>
            <person name="Murat C."/>
            <person name="Sun H."/>
            <person name="Tunlid A."/>
            <person name="Henrissat B."/>
            <person name="Grigoriev I.V."/>
            <person name="Hibbett D.S."/>
            <person name="Martin F."/>
            <person name="Nordberg H.P."/>
            <person name="Cantor M.N."/>
            <person name="Hua S.X."/>
        </authorList>
    </citation>
    <scope>NUCLEOTIDE SEQUENCE [LARGE SCALE GENOMIC DNA]</scope>
    <source>
        <strain evidence="2 3">MUT 4182</strain>
    </source>
</reference>
<dbReference type="EMBL" id="KN822984">
    <property type="protein sequence ID" value="KIO29303.1"/>
    <property type="molecule type" value="Genomic_DNA"/>
</dbReference>
<gene>
    <name evidence="2" type="ORF">M407DRAFT_242656</name>
</gene>
<proteinExistence type="predicted"/>